<evidence type="ECO:0000256" key="1">
    <source>
        <dbReference type="SAM" id="SignalP"/>
    </source>
</evidence>
<dbReference type="AlphaFoldDB" id="A0A0A8UTP7"/>
<organism evidence="3 4">
    <name type="scientific">Legionella hackeliae</name>
    <dbReference type="NCBI Taxonomy" id="449"/>
    <lineage>
        <taxon>Bacteria</taxon>
        <taxon>Pseudomonadati</taxon>
        <taxon>Pseudomonadota</taxon>
        <taxon>Gammaproteobacteria</taxon>
        <taxon>Legionellales</taxon>
        <taxon>Legionellaceae</taxon>
        <taxon>Legionella</taxon>
    </lineage>
</organism>
<dbReference type="Pfam" id="PF13473">
    <property type="entry name" value="Cupredoxin_1"/>
    <property type="match status" value="1"/>
</dbReference>
<proteinExistence type="predicted"/>
<name>A0A0A8UTP7_LEGHA</name>
<keyword evidence="4" id="KW-1185">Reference proteome</keyword>
<dbReference type="SUPFAM" id="SSF49503">
    <property type="entry name" value="Cupredoxins"/>
    <property type="match status" value="1"/>
</dbReference>
<dbReference type="OrthoDB" id="9757546at2"/>
<gene>
    <name evidence="3" type="ORF">LHA_3258</name>
</gene>
<feature type="domain" description="EfeO-type cupredoxin-like" evidence="2">
    <location>
        <begin position="10"/>
        <end position="111"/>
    </location>
</feature>
<dbReference type="KEGG" id="lha:LHA_3258"/>
<accession>A0A0A8UTP7</accession>
<keyword evidence="1" id="KW-0732">Signal</keyword>
<evidence type="ECO:0000313" key="3">
    <source>
        <dbReference type="EMBL" id="CEK12240.1"/>
    </source>
</evidence>
<feature type="chain" id="PRO_5009754327" description="EfeO-type cupredoxin-like domain-containing protein" evidence="1">
    <location>
        <begin position="25"/>
        <end position="112"/>
    </location>
</feature>
<dbReference type="EMBL" id="LN681225">
    <property type="protein sequence ID" value="CEK12240.1"/>
    <property type="molecule type" value="Genomic_DNA"/>
</dbReference>
<dbReference type="Proteomes" id="UP000032803">
    <property type="component" value="Chromosome I"/>
</dbReference>
<dbReference type="Gene3D" id="2.60.40.420">
    <property type="entry name" value="Cupredoxins - blue copper proteins"/>
    <property type="match status" value="1"/>
</dbReference>
<dbReference type="PATRIC" id="fig|449.7.peg.1781"/>
<dbReference type="RefSeq" id="WP_052673745.1">
    <property type="nucleotide sequence ID" value="NZ_LN681225.1"/>
</dbReference>
<dbReference type="InterPro" id="IPR008972">
    <property type="entry name" value="Cupredoxin"/>
</dbReference>
<dbReference type="HOGENOM" id="CLU_084115_4_1_6"/>
<dbReference type="InterPro" id="IPR028096">
    <property type="entry name" value="EfeO_Cupredoxin"/>
</dbReference>
<dbReference type="STRING" id="449.LHA_3258"/>
<evidence type="ECO:0000313" key="4">
    <source>
        <dbReference type="Proteomes" id="UP000032803"/>
    </source>
</evidence>
<protein>
    <recommendedName>
        <fullName evidence="2">EfeO-type cupredoxin-like domain-containing protein</fullName>
    </recommendedName>
</protein>
<dbReference type="InterPro" id="IPR052721">
    <property type="entry name" value="ET_Amicyanin"/>
</dbReference>
<evidence type="ECO:0000259" key="2">
    <source>
        <dbReference type="Pfam" id="PF13473"/>
    </source>
</evidence>
<dbReference type="PANTHER" id="PTHR36507">
    <property type="entry name" value="BLL1555 PROTEIN"/>
    <property type="match status" value="1"/>
</dbReference>
<feature type="signal peptide" evidence="1">
    <location>
        <begin position="1"/>
        <end position="24"/>
    </location>
</feature>
<sequence>MKAQSYFLPLLAIFLMLTVSASKAKEPISRVVMKEDFFSPKTLTVPVGTQVIWLNKGKDIHTVKSKAGGFYSGDIAPGASFSYRFTKSGNYSYICTHHTLFGLGMRGQIIVR</sequence>
<reference evidence="4" key="1">
    <citation type="submission" date="2014-09" db="EMBL/GenBank/DDBJ databases">
        <authorList>
            <person name="Gomez-Valero L."/>
        </authorList>
    </citation>
    <scope>NUCLEOTIDE SEQUENCE [LARGE SCALE GENOMIC DNA]</scope>
    <source>
        <strain evidence="4">ATCC35250</strain>
    </source>
</reference>
<dbReference type="PANTHER" id="PTHR36507:SF1">
    <property type="entry name" value="BLL1555 PROTEIN"/>
    <property type="match status" value="1"/>
</dbReference>